<evidence type="ECO:0000313" key="2">
    <source>
        <dbReference type="EMBL" id="MFC4620039.1"/>
    </source>
</evidence>
<keyword evidence="1" id="KW-0472">Membrane</keyword>
<accession>A0ABV9GP59</accession>
<evidence type="ECO:0000313" key="3">
    <source>
        <dbReference type="Proteomes" id="UP001596022"/>
    </source>
</evidence>
<sequence length="252" mass="28557">MMAYASIITVLALIGIIALPLFYRKQSLPKPRTEKAKLFPGLTNGRKALILVIAYLALLLIATGIYTFLPIKQMAYHEDLKQAKWEYKEVENALRSRNISAIKPQWIKDKWERNYPYKKLTIALKTGDDWPITAIVIEEKSTSDKKITGAYILTKVVDGGIDITQIIEPDTLEWANLTLTIASPPHREINLAMDSGSFIASQFTGQSWDSIGDKAYGQPVLLLQIPKDLQVVYKDDLDIQYAEPYLQLPRDF</sequence>
<feature type="transmembrane region" description="Helical" evidence="1">
    <location>
        <begin position="48"/>
        <end position="69"/>
    </location>
</feature>
<keyword evidence="1" id="KW-1133">Transmembrane helix</keyword>
<proteinExistence type="predicted"/>
<comment type="caution">
    <text evidence="2">The sequence shown here is derived from an EMBL/GenBank/DDBJ whole genome shotgun (WGS) entry which is preliminary data.</text>
</comment>
<name>A0ABV9GP59_9BACL</name>
<evidence type="ECO:0008006" key="4">
    <source>
        <dbReference type="Google" id="ProtNLM"/>
    </source>
</evidence>
<reference evidence="3" key="1">
    <citation type="journal article" date="2019" name="Int. J. Syst. Evol. Microbiol.">
        <title>The Global Catalogue of Microorganisms (GCM) 10K type strain sequencing project: providing services to taxonomists for standard genome sequencing and annotation.</title>
        <authorList>
            <consortium name="The Broad Institute Genomics Platform"/>
            <consortium name="The Broad Institute Genome Sequencing Center for Infectious Disease"/>
            <person name="Wu L."/>
            <person name="Ma J."/>
        </authorList>
    </citation>
    <scope>NUCLEOTIDE SEQUENCE [LARGE SCALE GENOMIC DNA]</scope>
    <source>
        <strain evidence="3">CGMCC 1.16306</strain>
    </source>
</reference>
<keyword evidence="3" id="KW-1185">Reference proteome</keyword>
<dbReference type="EMBL" id="JBHSFW010000015">
    <property type="protein sequence ID" value="MFC4620039.1"/>
    <property type="molecule type" value="Genomic_DNA"/>
</dbReference>
<protein>
    <recommendedName>
        <fullName evidence="4">DUF4871 domain-containing protein</fullName>
    </recommendedName>
</protein>
<gene>
    <name evidence="2" type="ORF">ACFO4N_15105</name>
</gene>
<organism evidence="2 3">
    <name type="scientific">Camelliibacillus cellulosilyticus</name>
    <dbReference type="NCBI Taxonomy" id="2174486"/>
    <lineage>
        <taxon>Bacteria</taxon>
        <taxon>Bacillati</taxon>
        <taxon>Bacillota</taxon>
        <taxon>Bacilli</taxon>
        <taxon>Bacillales</taxon>
        <taxon>Sporolactobacillaceae</taxon>
        <taxon>Camelliibacillus</taxon>
    </lineage>
</organism>
<dbReference type="Proteomes" id="UP001596022">
    <property type="component" value="Unassembled WGS sequence"/>
</dbReference>
<dbReference type="RefSeq" id="WP_376847133.1">
    <property type="nucleotide sequence ID" value="NZ_JBHSFW010000015.1"/>
</dbReference>
<evidence type="ECO:0000256" key="1">
    <source>
        <dbReference type="SAM" id="Phobius"/>
    </source>
</evidence>
<keyword evidence="1" id="KW-0812">Transmembrane</keyword>